<dbReference type="Gene3D" id="3.60.40.10">
    <property type="entry name" value="PPM-type phosphatase domain"/>
    <property type="match status" value="1"/>
</dbReference>
<dbReference type="InParanoid" id="A0A7J7CNE5"/>
<organism evidence="3 4">
    <name type="scientific">Tripterygium wilfordii</name>
    <name type="common">Thunder God vine</name>
    <dbReference type="NCBI Taxonomy" id="458696"/>
    <lineage>
        <taxon>Eukaryota</taxon>
        <taxon>Viridiplantae</taxon>
        <taxon>Streptophyta</taxon>
        <taxon>Embryophyta</taxon>
        <taxon>Tracheophyta</taxon>
        <taxon>Spermatophyta</taxon>
        <taxon>Magnoliopsida</taxon>
        <taxon>eudicotyledons</taxon>
        <taxon>Gunneridae</taxon>
        <taxon>Pentapetalae</taxon>
        <taxon>rosids</taxon>
        <taxon>fabids</taxon>
        <taxon>Celastrales</taxon>
        <taxon>Celastraceae</taxon>
        <taxon>Tripterygium</taxon>
    </lineage>
</organism>
<feature type="domain" description="PPM-type phosphatase" evidence="2">
    <location>
        <begin position="69"/>
        <end position="391"/>
    </location>
</feature>
<evidence type="ECO:0000313" key="3">
    <source>
        <dbReference type="EMBL" id="KAF5735617.1"/>
    </source>
</evidence>
<dbReference type="InterPro" id="IPR015655">
    <property type="entry name" value="PP2C"/>
</dbReference>
<sequence>MPSNMVEAKVTQVILSLLFVLYGLSSSTTRSVSICAEYYNEGGAALVFQAPECGWYKSYHGTSRNHTMKCQSATLQGQREYQEDRVLCDLDVTIPFSDKNGLNQVKTVGIAAIFDGHLGSEASEMASSLLIDFFRLHAHFIHTDNFGVNKHLASSDQKQALYILKEALVRTIHDIDSKFTEEAKFVSGCTATVVLIVDDHILVANVGDSKAFLCSEKPITQQEVEGGSILEYVHKRKNGEKHPLRDYENGKWTHLSAKELTRDHHPVRDDERLRIEGAGGFVSFWSGDVPRVNGQLALSRAIGDLRLKRYGVISEPEVTEWQALNASDKFLVVSSDGIFGRLTPQDVCDLIPYPCRKGFRLFTSFHDPECIIETAFEEGGSDNLSVILIERD</sequence>
<feature type="chain" id="PRO_5029605984" description="PPM-type phosphatase domain-containing protein" evidence="1">
    <location>
        <begin position="28"/>
        <end position="392"/>
    </location>
</feature>
<dbReference type="Proteomes" id="UP000593562">
    <property type="component" value="Unassembled WGS sequence"/>
</dbReference>
<reference evidence="3 4" key="1">
    <citation type="journal article" date="2020" name="Nat. Commun.">
        <title>Genome of Tripterygium wilfordii and identification of cytochrome P450 involved in triptolide biosynthesis.</title>
        <authorList>
            <person name="Tu L."/>
            <person name="Su P."/>
            <person name="Zhang Z."/>
            <person name="Gao L."/>
            <person name="Wang J."/>
            <person name="Hu T."/>
            <person name="Zhou J."/>
            <person name="Zhang Y."/>
            <person name="Zhao Y."/>
            <person name="Liu Y."/>
            <person name="Song Y."/>
            <person name="Tong Y."/>
            <person name="Lu Y."/>
            <person name="Yang J."/>
            <person name="Xu C."/>
            <person name="Jia M."/>
            <person name="Peters R.J."/>
            <person name="Huang L."/>
            <person name="Gao W."/>
        </authorList>
    </citation>
    <scope>NUCLEOTIDE SEQUENCE [LARGE SCALE GENOMIC DNA]</scope>
    <source>
        <strain evidence="4">cv. XIE 37</strain>
        <tissue evidence="3">Leaf</tissue>
    </source>
</reference>
<dbReference type="SUPFAM" id="SSF81606">
    <property type="entry name" value="PP2C-like"/>
    <property type="match status" value="1"/>
</dbReference>
<protein>
    <recommendedName>
        <fullName evidence="2">PPM-type phosphatase domain-containing protein</fullName>
    </recommendedName>
</protein>
<dbReference type="InterPro" id="IPR036457">
    <property type="entry name" value="PPM-type-like_dom_sf"/>
</dbReference>
<dbReference type="AlphaFoldDB" id="A0A7J7CNE5"/>
<keyword evidence="1" id="KW-0732">Signal</keyword>
<feature type="signal peptide" evidence="1">
    <location>
        <begin position="1"/>
        <end position="27"/>
    </location>
</feature>
<evidence type="ECO:0000259" key="2">
    <source>
        <dbReference type="PROSITE" id="PS51746"/>
    </source>
</evidence>
<proteinExistence type="predicted"/>
<dbReference type="EMBL" id="JAAARO010000015">
    <property type="protein sequence ID" value="KAF5735617.1"/>
    <property type="molecule type" value="Genomic_DNA"/>
</dbReference>
<dbReference type="OrthoDB" id="416093at2759"/>
<dbReference type="PROSITE" id="PS51746">
    <property type="entry name" value="PPM_2"/>
    <property type="match status" value="1"/>
</dbReference>
<dbReference type="GO" id="GO:0004722">
    <property type="term" value="F:protein serine/threonine phosphatase activity"/>
    <property type="evidence" value="ECO:0007669"/>
    <property type="project" value="InterPro"/>
</dbReference>
<gene>
    <name evidence="3" type="ORF">HS088_TW15G01126</name>
</gene>
<evidence type="ECO:0000313" key="4">
    <source>
        <dbReference type="Proteomes" id="UP000593562"/>
    </source>
</evidence>
<accession>A0A7J7CNE5</accession>
<name>A0A7J7CNE5_TRIWF</name>
<dbReference type="PANTHER" id="PTHR47992">
    <property type="entry name" value="PROTEIN PHOSPHATASE"/>
    <property type="match status" value="1"/>
</dbReference>
<dbReference type="SMART" id="SM00332">
    <property type="entry name" value="PP2Cc"/>
    <property type="match status" value="1"/>
</dbReference>
<dbReference type="CDD" id="cd00143">
    <property type="entry name" value="PP2Cc"/>
    <property type="match status" value="1"/>
</dbReference>
<dbReference type="InterPro" id="IPR001932">
    <property type="entry name" value="PPM-type_phosphatase-like_dom"/>
</dbReference>
<keyword evidence="4" id="KW-1185">Reference proteome</keyword>
<dbReference type="Pfam" id="PF00481">
    <property type="entry name" value="PP2C"/>
    <property type="match status" value="2"/>
</dbReference>
<evidence type="ECO:0000256" key="1">
    <source>
        <dbReference type="SAM" id="SignalP"/>
    </source>
</evidence>
<comment type="caution">
    <text evidence="3">The sequence shown here is derived from an EMBL/GenBank/DDBJ whole genome shotgun (WGS) entry which is preliminary data.</text>
</comment>